<protein>
    <submittedName>
        <fullName evidence="1">Uncharacterized protein</fullName>
    </submittedName>
</protein>
<sequence>MFENVKGRVLFRMMRFSCGVSFMLYGYDAGVLGGVQDTEPFRHAMGNPTGTYIIPMIASSYTLAATVCCLFVSIVGMPLGRRNIILLGNLFVIIGASLQASAWSVPHMIVGRLMCGFGIGFISCTVPTYMAEMSTEVAQRGPEVAFTCALLISGIPLAYWLDFGFTRMTNQVSWRFPIGFQAFFAVASGAVMLVLPDTPRWYYAKGRNAEGDAILVRLFDKDLEHPEVQAMRHDIISTIELESEEKNKFNFWGLFWDNSDLKVGRRIRISFMLLSLQQMMGINLSVYYSTSIFRNVGLSPFLAQLLAAVMNTMFALGTWPLPATIERFGRRHIMFWSAFVCALFMTTFVALIGSPNPTISKQWAAAAIICLWNMVFGYGWVGCPWLYGPEIAPLKHRHVGGAAGAFGEWLFSFITVFAGGIALERVGWKIWLWMLLCNWIAMPFIWWLCPETTGKSLEEIDLIFAKSHIREAILAEQRLNGGGDEKKHEIEGSVQFERECLDKANKGNPVQYWSIVAGDSSEDFVAHSFLCMWAELQCNIDSGSVVQSLTYASSHVAIERVRRSKEMALAVSN</sequence>
<name>A0ACC2IIG0_9PLEO</name>
<evidence type="ECO:0000313" key="2">
    <source>
        <dbReference type="Proteomes" id="UP001153331"/>
    </source>
</evidence>
<dbReference type="Proteomes" id="UP001153331">
    <property type="component" value="Unassembled WGS sequence"/>
</dbReference>
<gene>
    <name evidence="1" type="ORF">OPT61_g3271</name>
</gene>
<keyword evidence="2" id="KW-1185">Reference proteome</keyword>
<accession>A0ACC2IIG0</accession>
<organism evidence="1 2">
    <name type="scientific">Boeremia exigua</name>
    <dbReference type="NCBI Taxonomy" id="749465"/>
    <lineage>
        <taxon>Eukaryota</taxon>
        <taxon>Fungi</taxon>
        <taxon>Dikarya</taxon>
        <taxon>Ascomycota</taxon>
        <taxon>Pezizomycotina</taxon>
        <taxon>Dothideomycetes</taxon>
        <taxon>Pleosporomycetidae</taxon>
        <taxon>Pleosporales</taxon>
        <taxon>Pleosporineae</taxon>
        <taxon>Didymellaceae</taxon>
        <taxon>Boeremia</taxon>
    </lineage>
</organism>
<comment type="caution">
    <text evidence="1">The sequence shown here is derived from an EMBL/GenBank/DDBJ whole genome shotgun (WGS) entry which is preliminary data.</text>
</comment>
<proteinExistence type="predicted"/>
<evidence type="ECO:0000313" key="1">
    <source>
        <dbReference type="EMBL" id="KAJ8114978.1"/>
    </source>
</evidence>
<dbReference type="EMBL" id="JAPHNI010000164">
    <property type="protein sequence ID" value="KAJ8114978.1"/>
    <property type="molecule type" value="Genomic_DNA"/>
</dbReference>
<reference evidence="1" key="1">
    <citation type="submission" date="2022-11" db="EMBL/GenBank/DDBJ databases">
        <title>Genome Sequence of Boeremia exigua.</title>
        <authorList>
            <person name="Buettner E."/>
        </authorList>
    </citation>
    <scope>NUCLEOTIDE SEQUENCE</scope>
    <source>
        <strain evidence="1">CU02</strain>
    </source>
</reference>